<dbReference type="EMBL" id="QXFV01003886">
    <property type="protein sequence ID" value="KAE8973162.1"/>
    <property type="molecule type" value="Genomic_DNA"/>
</dbReference>
<comment type="caution">
    <text evidence="2">The sequence shown here is derived from an EMBL/GenBank/DDBJ whole genome shotgun (WGS) entry which is preliminary data.</text>
</comment>
<dbReference type="Proteomes" id="UP000429607">
    <property type="component" value="Unassembled WGS sequence"/>
</dbReference>
<evidence type="ECO:0000313" key="5">
    <source>
        <dbReference type="Proteomes" id="UP000435112"/>
    </source>
</evidence>
<feature type="compositionally biased region" description="Low complexity" evidence="1">
    <location>
        <begin position="98"/>
        <end position="107"/>
    </location>
</feature>
<feature type="region of interest" description="Disordered" evidence="1">
    <location>
        <begin position="1"/>
        <end position="107"/>
    </location>
</feature>
<reference evidence="4 5" key="1">
    <citation type="submission" date="2018-09" db="EMBL/GenBank/DDBJ databases">
        <title>Genomic investigation of the strawberry pathogen Phytophthora fragariae indicates pathogenicity is determined by transcriptional variation in three key races.</title>
        <authorList>
            <person name="Adams T.M."/>
            <person name="Armitage A.D."/>
            <person name="Sobczyk M.K."/>
            <person name="Bates H.J."/>
            <person name="Dunwell J.M."/>
            <person name="Nellist C.F."/>
            <person name="Harrison R.J."/>
        </authorList>
    </citation>
    <scope>NUCLEOTIDE SEQUENCE [LARGE SCALE GENOMIC DNA]</scope>
    <source>
        <strain evidence="3 4">SCRP249</strain>
        <strain evidence="2 5">SCRP324</strain>
    </source>
</reference>
<evidence type="ECO:0000313" key="3">
    <source>
        <dbReference type="EMBL" id="KAE8973162.1"/>
    </source>
</evidence>
<proteinExistence type="predicted"/>
<name>A0A6A3HPN0_9STRA</name>
<dbReference type="Proteomes" id="UP000435112">
    <property type="component" value="Unassembled WGS sequence"/>
</dbReference>
<evidence type="ECO:0000313" key="4">
    <source>
        <dbReference type="Proteomes" id="UP000429607"/>
    </source>
</evidence>
<feature type="compositionally biased region" description="Basic residues" evidence="1">
    <location>
        <begin position="60"/>
        <end position="73"/>
    </location>
</feature>
<organism evidence="2 5">
    <name type="scientific">Phytophthora rubi</name>
    <dbReference type="NCBI Taxonomy" id="129364"/>
    <lineage>
        <taxon>Eukaryota</taxon>
        <taxon>Sar</taxon>
        <taxon>Stramenopiles</taxon>
        <taxon>Oomycota</taxon>
        <taxon>Peronosporomycetes</taxon>
        <taxon>Peronosporales</taxon>
        <taxon>Peronosporaceae</taxon>
        <taxon>Phytophthora</taxon>
    </lineage>
</organism>
<evidence type="ECO:0000256" key="1">
    <source>
        <dbReference type="SAM" id="MobiDB-lite"/>
    </source>
</evidence>
<protein>
    <submittedName>
        <fullName evidence="2">Uncharacterized protein</fullName>
    </submittedName>
</protein>
<sequence length="107" mass="11805">MSLAEVSAVDVDNASSSSSPTIPVFVLSAGRSPAARGRSQEVQRFEEKQVKKRKVEAPKRVKKAVGGKLKKKKKEEEEDEKLSEDESSREESGEESEAYYQEGEGSK</sequence>
<evidence type="ECO:0000313" key="2">
    <source>
        <dbReference type="EMBL" id="KAE8971601.1"/>
    </source>
</evidence>
<feature type="compositionally biased region" description="Basic and acidic residues" evidence="1">
    <location>
        <begin position="38"/>
        <end position="59"/>
    </location>
</feature>
<dbReference type="AlphaFoldDB" id="A0A6A3HPN0"/>
<gene>
    <name evidence="3" type="ORF">PR001_g26397</name>
    <name evidence="2" type="ORF">PR002_g26774</name>
</gene>
<dbReference type="EMBL" id="QXFU01003960">
    <property type="protein sequence ID" value="KAE8971601.1"/>
    <property type="molecule type" value="Genomic_DNA"/>
</dbReference>
<feature type="compositionally biased region" description="Low complexity" evidence="1">
    <location>
        <begin position="1"/>
        <end position="19"/>
    </location>
</feature>
<accession>A0A6A3HPN0</accession>